<dbReference type="CDD" id="cd07012">
    <property type="entry name" value="PBP2_Bug_TTT"/>
    <property type="match status" value="1"/>
</dbReference>
<keyword evidence="4" id="KW-1185">Reference proteome</keyword>
<feature type="chain" id="PRO_5044317297" evidence="2">
    <location>
        <begin position="21"/>
        <end position="322"/>
    </location>
</feature>
<dbReference type="PIRSF" id="PIRSF017082">
    <property type="entry name" value="YflP"/>
    <property type="match status" value="1"/>
</dbReference>
<dbReference type="SUPFAM" id="SSF53850">
    <property type="entry name" value="Periplasmic binding protein-like II"/>
    <property type="match status" value="1"/>
</dbReference>
<proteinExistence type="inferred from homology"/>
<name>A0AB38TH96_9HYPH</name>
<organism evidence="3 4">
    <name type="scientific">Mesorhizobium ciceri</name>
    <dbReference type="NCBI Taxonomy" id="39645"/>
    <lineage>
        <taxon>Bacteria</taxon>
        <taxon>Pseudomonadati</taxon>
        <taxon>Pseudomonadota</taxon>
        <taxon>Alphaproteobacteria</taxon>
        <taxon>Hyphomicrobiales</taxon>
        <taxon>Phyllobacteriaceae</taxon>
        <taxon>Mesorhizobium</taxon>
    </lineage>
</organism>
<dbReference type="PANTHER" id="PTHR42928:SF5">
    <property type="entry name" value="BLR1237 PROTEIN"/>
    <property type="match status" value="1"/>
</dbReference>
<evidence type="ECO:0000256" key="2">
    <source>
        <dbReference type="SAM" id="SignalP"/>
    </source>
</evidence>
<dbReference type="Gene3D" id="3.40.190.150">
    <property type="entry name" value="Bordetella uptake gene, domain 1"/>
    <property type="match status" value="1"/>
</dbReference>
<accession>A0AB38TH96</accession>
<protein>
    <submittedName>
        <fullName evidence="3">Tripartite tricarboxylate transporter substrate binding protein</fullName>
    </submittedName>
</protein>
<dbReference type="RefSeq" id="WP_164752848.1">
    <property type="nucleotide sequence ID" value="NZ_CP088147.1"/>
</dbReference>
<keyword evidence="2" id="KW-0732">Signal</keyword>
<feature type="signal peptide" evidence="2">
    <location>
        <begin position="1"/>
        <end position="20"/>
    </location>
</feature>
<dbReference type="InterPro" id="IPR005064">
    <property type="entry name" value="BUG"/>
</dbReference>
<comment type="similarity">
    <text evidence="1">Belongs to the UPF0065 (bug) family.</text>
</comment>
<reference evidence="3 4" key="1">
    <citation type="journal article" date="2022" name="Microbiol. Resour. Announc.">
        <title>Complete Genome Sequence of Mesorhizobium ciceri Strain R30, a Rhizobium Used as a Commercial Inoculant for Chickpea in Argentina.</title>
        <authorList>
            <person name="Foresto E."/>
            <person name="Revale S."/>
            <person name="Primo E."/>
            <person name="Nievas F."/>
            <person name="Carezzano E."/>
            <person name="Puente M."/>
            <person name="Alzari P."/>
            <person name="Mart M."/>
            <person name="Ben-Assaya M."/>
            <person name="Mornico D."/>
            <person name="Santoro M."/>
            <person name="Mart F."/>
            <person name="Giordano W."/>
            <person name="Bogino P."/>
        </authorList>
    </citation>
    <scope>NUCLEOTIDE SEQUENCE [LARGE SCALE GENOMIC DNA]</scope>
    <source>
        <strain evidence="3 4">R30</strain>
    </source>
</reference>
<dbReference type="InterPro" id="IPR042100">
    <property type="entry name" value="Bug_dom1"/>
</dbReference>
<dbReference type="AlphaFoldDB" id="A0AB38TH96"/>
<evidence type="ECO:0000313" key="4">
    <source>
        <dbReference type="Proteomes" id="UP001060070"/>
    </source>
</evidence>
<dbReference type="Pfam" id="PF03401">
    <property type="entry name" value="TctC"/>
    <property type="match status" value="1"/>
</dbReference>
<evidence type="ECO:0000313" key="3">
    <source>
        <dbReference type="EMBL" id="UTU54421.1"/>
    </source>
</evidence>
<sequence length="322" mass="33525">MLTALSLVLLSLAGANCAKAADDYPNKPIEVIVGYLPGGATDFAARVLAESLSTSLGQPVIVNNRPGASSAIAVDAVKRADPDGYTLLFGNNDAIAILPAVKPDVAYKIPDDLTFISRVVEFPLVFAVSTKLPLNAMKDFVEYAKANPGKFNYGSSGVGGSLHIEGVRMALAAGIDITHVAYKGAAGAVTDLVGGQIDGMFGTVKDISAHLNTGTIKLLAVTSPERVPVVPDVPTLAEAGLGDATVTGWFALMGPANMPKEVTDKLSKAVADALVKPEVAKRLADSGLYTSPLAGAEFKDFVVKQLDTFKTIAEKQNIRITD</sequence>
<gene>
    <name evidence="3" type="ORF">LRP29_13955</name>
</gene>
<dbReference type="PANTHER" id="PTHR42928">
    <property type="entry name" value="TRICARBOXYLATE-BINDING PROTEIN"/>
    <property type="match status" value="1"/>
</dbReference>
<dbReference type="Proteomes" id="UP001060070">
    <property type="component" value="Chromosome"/>
</dbReference>
<dbReference type="Gene3D" id="3.40.190.10">
    <property type="entry name" value="Periplasmic binding protein-like II"/>
    <property type="match status" value="1"/>
</dbReference>
<dbReference type="EMBL" id="CP088147">
    <property type="protein sequence ID" value="UTU54421.1"/>
    <property type="molecule type" value="Genomic_DNA"/>
</dbReference>
<evidence type="ECO:0000256" key="1">
    <source>
        <dbReference type="ARBA" id="ARBA00006987"/>
    </source>
</evidence>